<proteinExistence type="predicted"/>
<dbReference type="Ensembl" id="ENSACCT00020010768.1">
    <property type="protein sequence ID" value="ENSACCP00020010316.1"/>
    <property type="gene ID" value="ENSACCG00020007054.1"/>
</dbReference>
<dbReference type="InParanoid" id="A0A663EEG2"/>
<accession>A0A663EEG2</accession>
<name>A0A663EEG2_AQUCH</name>
<evidence type="ECO:0000313" key="2">
    <source>
        <dbReference type="Proteomes" id="UP000472275"/>
    </source>
</evidence>
<sequence>MALSSLQQLESLKYVELQRIAKSAGLKANLRFFGVLLVGWLGFFTSPSRKNSNNRVP</sequence>
<reference evidence="1" key="2">
    <citation type="submission" date="2025-09" db="UniProtKB">
        <authorList>
            <consortium name="Ensembl"/>
        </authorList>
    </citation>
    <scope>IDENTIFICATION</scope>
</reference>
<evidence type="ECO:0000313" key="1">
    <source>
        <dbReference type="Ensembl" id="ENSACCP00020010316.1"/>
    </source>
</evidence>
<organism evidence="1 2">
    <name type="scientific">Aquila chrysaetos chrysaetos</name>
    <dbReference type="NCBI Taxonomy" id="223781"/>
    <lineage>
        <taxon>Eukaryota</taxon>
        <taxon>Metazoa</taxon>
        <taxon>Chordata</taxon>
        <taxon>Craniata</taxon>
        <taxon>Vertebrata</taxon>
        <taxon>Euteleostomi</taxon>
        <taxon>Archelosauria</taxon>
        <taxon>Archosauria</taxon>
        <taxon>Dinosauria</taxon>
        <taxon>Saurischia</taxon>
        <taxon>Theropoda</taxon>
        <taxon>Coelurosauria</taxon>
        <taxon>Aves</taxon>
        <taxon>Neognathae</taxon>
        <taxon>Neoaves</taxon>
        <taxon>Telluraves</taxon>
        <taxon>Accipitrimorphae</taxon>
        <taxon>Accipitriformes</taxon>
        <taxon>Accipitridae</taxon>
        <taxon>Accipitrinae</taxon>
        <taxon>Aquila</taxon>
    </lineage>
</organism>
<dbReference type="AlphaFoldDB" id="A0A663EEG2"/>
<reference evidence="1" key="1">
    <citation type="submission" date="2025-08" db="UniProtKB">
        <authorList>
            <consortium name="Ensembl"/>
        </authorList>
    </citation>
    <scope>IDENTIFICATION</scope>
</reference>
<protein>
    <submittedName>
        <fullName evidence="1">Uncharacterized protein</fullName>
    </submittedName>
</protein>
<keyword evidence="2" id="KW-1185">Reference proteome</keyword>
<dbReference type="Proteomes" id="UP000472275">
    <property type="component" value="Chromosome 2"/>
</dbReference>